<dbReference type="Proteomes" id="UP000825935">
    <property type="component" value="Chromosome 22"/>
</dbReference>
<evidence type="ECO:0000313" key="1">
    <source>
        <dbReference type="EMBL" id="KAH7306309.1"/>
    </source>
</evidence>
<dbReference type="AlphaFoldDB" id="A0A8T2S5L3"/>
<proteinExistence type="predicted"/>
<accession>A0A8T2S5L3</accession>
<organism evidence="1 2">
    <name type="scientific">Ceratopteris richardii</name>
    <name type="common">Triangle waterfern</name>
    <dbReference type="NCBI Taxonomy" id="49495"/>
    <lineage>
        <taxon>Eukaryota</taxon>
        <taxon>Viridiplantae</taxon>
        <taxon>Streptophyta</taxon>
        <taxon>Embryophyta</taxon>
        <taxon>Tracheophyta</taxon>
        <taxon>Polypodiopsida</taxon>
        <taxon>Polypodiidae</taxon>
        <taxon>Polypodiales</taxon>
        <taxon>Pteridineae</taxon>
        <taxon>Pteridaceae</taxon>
        <taxon>Parkerioideae</taxon>
        <taxon>Ceratopteris</taxon>
    </lineage>
</organism>
<keyword evidence="2" id="KW-1185">Reference proteome</keyword>
<name>A0A8T2S5L3_CERRI</name>
<reference evidence="1" key="1">
    <citation type="submission" date="2021-08" db="EMBL/GenBank/DDBJ databases">
        <title>WGS assembly of Ceratopteris richardii.</title>
        <authorList>
            <person name="Marchant D.B."/>
            <person name="Chen G."/>
            <person name="Jenkins J."/>
            <person name="Shu S."/>
            <person name="Leebens-Mack J."/>
            <person name="Grimwood J."/>
            <person name="Schmutz J."/>
            <person name="Soltis P."/>
            <person name="Soltis D."/>
            <person name="Chen Z.-H."/>
        </authorList>
    </citation>
    <scope>NUCLEOTIDE SEQUENCE</scope>
    <source>
        <strain evidence="1">Whitten #5841</strain>
        <tissue evidence="1">Leaf</tissue>
    </source>
</reference>
<dbReference type="EMBL" id="CM035427">
    <property type="protein sequence ID" value="KAH7306309.1"/>
    <property type="molecule type" value="Genomic_DNA"/>
</dbReference>
<dbReference type="OrthoDB" id="10556895at2759"/>
<sequence length="74" mass="8047">MEVATCAHAISSPCSDLRCSYFLRACAKHLLATSQTVSLLITSQSPSLAKIKHSSSWVHGTHKTSGSDMTYCFR</sequence>
<dbReference type="OMA" id="EVATCAH"/>
<evidence type="ECO:0000313" key="2">
    <source>
        <dbReference type="Proteomes" id="UP000825935"/>
    </source>
</evidence>
<protein>
    <submittedName>
        <fullName evidence="1">Uncharacterized protein</fullName>
    </submittedName>
</protein>
<comment type="caution">
    <text evidence="1">The sequence shown here is derived from an EMBL/GenBank/DDBJ whole genome shotgun (WGS) entry which is preliminary data.</text>
</comment>
<gene>
    <name evidence="1" type="ORF">KP509_22G005800</name>
</gene>